<evidence type="ECO:0000256" key="8">
    <source>
        <dbReference type="ARBA" id="ARBA00022857"/>
    </source>
</evidence>
<evidence type="ECO:0000256" key="4">
    <source>
        <dbReference type="ARBA" id="ARBA00022605"/>
    </source>
</evidence>
<dbReference type="AlphaFoldDB" id="A0A1M5UJQ0"/>
<dbReference type="GO" id="GO:0009423">
    <property type="term" value="P:chorismate biosynthetic process"/>
    <property type="evidence" value="ECO:0007669"/>
    <property type="project" value="UniProtKB-UniRule"/>
</dbReference>
<dbReference type="GO" id="GO:0010181">
    <property type="term" value="F:FMN binding"/>
    <property type="evidence" value="ECO:0007669"/>
    <property type="project" value="TreeGrafter"/>
</dbReference>
<dbReference type="NCBIfam" id="NF003793">
    <property type="entry name" value="PRK05382.1"/>
    <property type="match status" value="1"/>
</dbReference>
<comment type="similarity">
    <text evidence="2 11 12">Belongs to the chorismate synthase family.</text>
</comment>
<evidence type="ECO:0000256" key="7">
    <source>
        <dbReference type="ARBA" id="ARBA00022827"/>
    </source>
</evidence>
<gene>
    <name evidence="11" type="primary">aroC</name>
    <name evidence="13" type="ORF">SAMN02745180_00674</name>
</gene>
<dbReference type="HAMAP" id="MF_00300">
    <property type="entry name" value="Chorismate_synth"/>
    <property type="match status" value="1"/>
</dbReference>
<dbReference type="PIRSF" id="PIRSF001456">
    <property type="entry name" value="Chorismate_synth"/>
    <property type="match status" value="1"/>
</dbReference>
<comment type="function">
    <text evidence="11">Catalyzes the anti-1,4-elimination of the C-3 phosphate and the C-6 proR hydrogen from 5-enolpyruvylshikimate-3-phosphate (EPSP) to yield chorismate, which is the branch point compound that serves as the starting substrate for the three terminal pathways of aromatic amino acid biosynthesis. This reaction introduces a second double bond into the aromatic ring system.</text>
</comment>
<comment type="catalytic activity">
    <reaction evidence="11 12">
        <text>5-O-(1-carboxyvinyl)-3-phosphoshikimate = chorismate + phosphate</text>
        <dbReference type="Rhea" id="RHEA:21020"/>
        <dbReference type="ChEBI" id="CHEBI:29748"/>
        <dbReference type="ChEBI" id="CHEBI:43474"/>
        <dbReference type="ChEBI" id="CHEBI:57701"/>
        <dbReference type="EC" id="4.2.3.5"/>
    </reaction>
</comment>
<feature type="binding site" evidence="11">
    <location>
        <position position="282"/>
    </location>
    <ligand>
        <name>FMN</name>
        <dbReference type="ChEBI" id="CHEBI:58210"/>
    </ligand>
</feature>
<comment type="pathway">
    <text evidence="1 11 12">Metabolic intermediate biosynthesis; chorismate biosynthesis; chorismate from D-erythrose 4-phosphate and phosphoenolpyruvate: step 7/7.</text>
</comment>
<comment type="caution">
    <text evidence="11">Lacks conserved residue(s) required for the propagation of feature annotation.</text>
</comment>
<dbReference type="PANTHER" id="PTHR21085">
    <property type="entry name" value="CHORISMATE SYNTHASE"/>
    <property type="match status" value="1"/>
</dbReference>
<feature type="binding site" evidence="11">
    <location>
        <position position="46"/>
    </location>
    <ligand>
        <name>NADP(+)</name>
        <dbReference type="ChEBI" id="CHEBI:58349"/>
    </ligand>
</feature>
<evidence type="ECO:0000256" key="3">
    <source>
        <dbReference type="ARBA" id="ARBA00013036"/>
    </source>
</evidence>
<keyword evidence="14" id="KW-1185">Reference proteome</keyword>
<dbReference type="Gene3D" id="3.60.150.10">
    <property type="entry name" value="Chorismate synthase AroC"/>
    <property type="match status" value="1"/>
</dbReference>
<evidence type="ECO:0000256" key="5">
    <source>
        <dbReference type="ARBA" id="ARBA00022630"/>
    </source>
</evidence>
<evidence type="ECO:0000256" key="10">
    <source>
        <dbReference type="ARBA" id="ARBA00023239"/>
    </source>
</evidence>
<dbReference type="EC" id="4.2.3.5" evidence="3 11"/>
<comment type="cofactor">
    <cofactor evidence="11 12">
        <name>FMNH2</name>
        <dbReference type="ChEBI" id="CHEBI:57618"/>
    </cofactor>
    <text evidence="11 12">Reduced FMN (FMNH(2)).</text>
</comment>
<keyword evidence="9 11" id="KW-0057">Aromatic amino acid biosynthesis</keyword>
<dbReference type="EMBL" id="FQXR01000003">
    <property type="protein sequence ID" value="SHH63264.1"/>
    <property type="molecule type" value="Genomic_DNA"/>
</dbReference>
<feature type="binding site" evidence="11">
    <location>
        <begin position="297"/>
        <end position="301"/>
    </location>
    <ligand>
        <name>FMN</name>
        <dbReference type="ChEBI" id="CHEBI:58210"/>
    </ligand>
</feature>
<reference evidence="13 14" key="1">
    <citation type="submission" date="2016-11" db="EMBL/GenBank/DDBJ databases">
        <authorList>
            <person name="Jaros S."/>
            <person name="Januszkiewicz K."/>
            <person name="Wedrychowicz H."/>
        </authorList>
    </citation>
    <scope>NUCLEOTIDE SEQUENCE [LARGE SCALE GENOMIC DNA]</scope>
    <source>
        <strain evidence="13 14">DSM 13106</strain>
    </source>
</reference>
<organism evidence="13 14">
    <name type="scientific">Sporanaerobacter acetigenes DSM 13106</name>
    <dbReference type="NCBI Taxonomy" id="1123281"/>
    <lineage>
        <taxon>Bacteria</taxon>
        <taxon>Bacillati</taxon>
        <taxon>Bacillota</taxon>
        <taxon>Tissierellia</taxon>
        <taxon>Tissierellales</taxon>
        <taxon>Sporanaerobacteraceae</taxon>
        <taxon>Sporanaerobacter</taxon>
    </lineage>
</organism>
<evidence type="ECO:0000313" key="14">
    <source>
        <dbReference type="Proteomes" id="UP000184389"/>
    </source>
</evidence>
<dbReference type="PANTHER" id="PTHR21085:SF0">
    <property type="entry name" value="CHORISMATE SYNTHASE"/>
    <property type="match status" value="1"/>
</dbReference>
<dbReference type="RefSeq" id="WP_072743249.1">
    <property type="nucleotide sequence ID" value="NZ_FQXR01000003.1"/>
</dbReference>
<dbReference type="FunFam" id="3.60.150.10:FF:000002">
    <property type="entry name" value="Chorismate synthase"/>
    <property type="match status" value="1"/>
</dbReference>
<dbReference type="CDD" id="cd07304">
    <property type="entry name" value="Chorismate_synthase"/>
    <property type="match status" value="1"/>
</dbReference>
<dbReference type="GO" id="GO:0005829">
    <property type="term" value="C:cytosol"/>
    <property type="evidence" value="ECO:0007669"/>
    <property type="project" value="TreeGrafter"/>
</dbReference>
<feature type="binding site" evidence="11">
    <location>
        <position position="323"/>
    </location>
    <ligand>
        <name>FMN</name>
        <dbReference type="ChEBI" id="CHEBI:58210"/>
    </ligand>
</feature>
<dbReference type="InterPro" id="IPR000453">
    <property type="entry name" value="Chorismate_synth"/>
</dbReference>
<accession>A0A1M5UJQ0</accession>
<keyword evidence="10 11" id="KW-0456">Lyase</keyword>
<feature type="binding site" evidence="11">
    <location>
        <position position="40"/>
    </location>
    <ligand>
        <name>NADP(+)</name>
        <dbReference type="ChEBI" id="CHEBI:58349"/>
    </ligand>
</feature>
<dbReference type="Pfam" id="PF01264">
    <property type="entry name" value="Chorismate_synt"/>
    <property type="match status" value="1"/>
</dbReference>
<dbReference type="PROSITE" id="PS00788">
    <property type="entry name" value="CHORISMATE_SYNTHASE_2"/>
    <property type="match status" value="1"/>
</dbReference>
<protein>
    <recommendedName>
        <fullName evidence="3 11">Chorismate synthase</fullName>
        <shortName evidence="11">CS</shortName>
        <ecNumber evidence="3 11">4.2.3.5</ecNumber>
    </recommendedName>
    <alternativeName>
        <fullName evidence="11">5-enolpyruvylshikimate-3-phosphate phospholyase</fullName>
    </alternativeName>
</protein>
<feature type="binding site" evidence="11">
    <location>
        <begin position="116"/>
        <end position="118"/>
    </location>
    <ligand>
        <name>FMN</name>
        <dbReference type="ChEBI" id="CHEBI:58210"/>
    </ligand>
</feature>
<dbReference type="NCBIfam" id="TIGR00033">
    <property type="entry name" value="aroC"/>
    <property type="match status" value="1"/>
</dbReference>
<keyword evidence="4 11" id="KW-0028">Amino-acid biosynthesis</keyword>
<evidence type="ECO:0000256" key="2">
    <source>
        <dbReference type="ARBA" id="ARBA00008014"/>
    </source>
</evidence>
<dbReference type="Proteomes" id="UP000184389">
    <property type="component" value="Unassembled WGS sequence"/>
</dbReference>
<dbReference type="UniPathway" id="UPA00053">
    <property type="reaction ID" value="UER00090"/>
</dbReference>
<dbReference type="InterPro" id="IPR020541">
    <property type="entry name" value="Chorismate_synthase_CS"/>
</dbReference>
<evidence type="ECO:0000256" key="12">
    <source>
        <dbReference type="RuleBase" id="RU000605"/>
    </source>
</evidence>
<dbReference type="PROSITE" id="PS00787">
    <property type="entry name" value="CHORISMATE_SYNTHASE_1"/>
    <property type="match status" value="1"/>
</dbReference>
<dbReference type="GO" id="GO:0009073">
    <property type="term" value="P:aromatic amino acid family biosynthetic process"/>
    <property type="evidence" value="ECO:0007669"/>
    <property type="project" value="UniProtKB-KW"/>
</dbReference>
<proteinExistence type="inferred from homology"/>
<dbReference type="InterPro" id="IPR035904">
    <property type="entry name" value="Chorismate_synth_AroC_sf"/>
</dbReference>
<evidence type="ECO:0000256" key="6">
    <source>
        <dbReference type="ARBA" id="ARBA00022643"/>
    </source>
</evidence>
<evidence type="ECO:0000256" key="1">
    <source>
        <dbReference type="ARBA" id="ARBA00005044"/>
    </source>
</evidence>
<name>A0A1M5UJQ0_9FIRM</name>
<dbReference type="SUPFAM" id="SSF103263">
    <property type="entry name" value="Chorismate synthase, AroC"/>
    <property type="match status" value="1"/>
</dbReference>
<evidence type="ECO:0000256" key="9">
    <source>
        <dbReference type="ARBA" id="ARBA00023141"/>
    </source>
</evidence>
<dbReference type="PROSITE" id="PS00789">
    <property type="entry name" value="CHORISMATE_SYNTHASE_3"/>
    <property type="match status" value="1"/>
</dbReference>
<dbReference type="STRING" id="1123281.SAMN02745180_00674"/>
<evidence type="ECO:0000256" key="11">
    <source>
        <dbReference type="HAMAP-Rule" id="MF_00300"/>
    </source>
</evidence>
<keyword evidence="7 11" id="KW-0274">FAD</keyword>
<sequence>MIRFLTSGESHGVQLTGIVEGIPANLEIDLDFINNELKRRQKGFGRSERMSIEMDEVNILSGVYNGLTTGNPIGLSIANRGQLRGSTEITRPRPGHADFSGAIKYNQTNIRNILERASARETAMRVAIGSICKLFLRRFNIEIYSHVIEIGGIKSKKTLYSGTFLDEIKNADASPVRVIDKKAESDILGEIQKTSETGDTLGGSIEIVANGVPIGLGSHISWNGKLDGKIAQAIMSIPGIKSVEIGLGYESCERYGSEVHDEIFYDGNGYYRITNNAGGIEGGISNGEDIIVRCAMKPIPTLKKPLNSVDMLTKKVALAQVERSDVCAVPSASIVGEHMLGIVLANEMVEKFGGDSIEEMDRNFKAYINYLSSR</sequence>
<keyword evidence="6 11" id="KW-0288">FMN</keyword>
<keyword evidence="5 11" id="KW-0285">Flavoprotein</keyword>
<dbReference type="GO" id="GO:0004107">
    <property type="term" value="F:chorismate synthase activity"/>
    <property type="evidence" value="ECO:0007669"/>
    <property type="project" value="UniProtKB-UniRule"/>
</dbReference>
<keyword evidence="8 11" id="KW-0521">NADP</keyword>
<comment type="subunit">
    <text evidence="11">Homotetramer.</text>
</comment>
<dbReference type="GO" id="GO:0008652">
    <property type="term" value="P:amino acid biosynthetic process"/>
    <property type="evidence" value="ECO:0007669"/>
    <property type="project" value="UniProtKB-KW"/>
</dbReference>
<evidence type="ECO:0000313" key="13">
    <source>
        <dbReference type="EMBL" id="SHH63264.1"/>
    </source>
</evidence>